<dbReference type="Proteomes" id="UP000193495">
    <property type="component" value="Unassembled WGS sequence"/>
</dbReference>
<dbReference type="InterPro" id="IPR052716">
    <property type="entry name" value="MOSC_domain"/>
</dbReference>
<dbReference type="Proteomes" id="UP000240624">
    <property type="component" value="Unassembled WGS sequence"/>
</dbReference>
<dbReference type="OrthoDB" id="9808413at2"/>
<dbReference type="GO" id="GO:0030151">
    <property type="term" value="F:molybdenum ion binding"/>
    <property type="evidence" value="ECO:0007669"/>
    <property type="project" value="InterPro"/>
</dbReference>
<dbReference type="EMBL" id="FWFY01000001">
    <property type="protein sequence ID" value="SLN16938.1"/>
    <property type="molecule type" value="Genomic_DNA"/>
</dbReference>
<name>A0A1X6YCQ5_9RHOB</name>
<proteinExistence type="predicted"/>
<dbReference type="PROSITE" id="PS51340">
    <property type="entry name" value="MOSC"/>
    <property type="match status" value="1"/>
</dbReference>
<gene>
    <name evidence="3" type="primary">yuaD</name>
    <name evidence="2" type="ORF">CLV79_103137</name>
    <name evidence="3" type="ORF">LOS8367_00262</name>
</gene>
<evidence type="ECO:0000313" key="2">
    <source>
        <dbReference type="EMBL" id="PSK87090.1"/>
    </source>
</evidence>
<dbReference type="InterPro" id="IPR005302">
    <property type="entry name" value="MoCF_Sase_C"/>
</dbReference>
<dbReference type="EMBL" id="PYGB01000003">
    <property type="protein sequence ID" value="PSK87090.1"/>
    <property type="molecule type" value="Genomic_DNA"/>
</dbReference>
<protein>
    <submittedName>
        <fullName evidence="2">MOSC domain-containing protein</fullName>
    </submittedName>
    <submittedName>
        <fullName evidence="3">Putative metal-sulfur cluster biosynthesis proteins YuaD</fullName>
    </submittedName>
</protein>
<feature type="domain" description="MOSC" evidence="1">
    <location>
        <begin position="29"/>
        <end position="184"/>
    </location>
</feature>
<evidence type="ECO:0000313" key="3">
    <source>
        <dbReference type="EMBL" id="SLN16938.1"/>
    </source>
</evidence>
<sequence>MPALAPTGYTGRITWLGRVPHRDAAPIETEALSEMPLGFGGMEGEVHAGLTRPSCSRVTAQHSKGTEIRNTRQLSLLGAEELDEIAARLGLDALDPAWLGASVVVAGLPDFSHLPPSARLQGPDGCTLVVDMQNRPCQFPAMTIEAARPGHGKAFKQASKGLRGVTAWVERPGTLRPGDALRLHLPDQRAWRPEARNDA</sequence>
<dbReference type="InterPro" id="IPR011037">
    <property type="entry name" value="Pyrv_Knase-like_insert_dom_sf"/>
</dbReference>
<keyword evidence="5" id="KW-1185">Reference proteome</keyword>
<evidence type="ECO:0000313" key="4">
    <source>
        <dbReference type="Proteomes" id="UP000193495"/>
    </source>
</evidence>
<evidence type="ECO:0000313" key="5">
    <source>
        <dbReference type="Proteomes" id="UP000240624"/>
    </source>
</evidence>
<organism evidence="3 4">
    <name type="scientific">Limimaricola soesokkakensis</name>
    <dbReference type="NCBI Taxonomy" id="1343159"/>
    <lineage>
        <taxon>Bacteria</taxon>
        <taxon>Pseudomonadati</taxon>
        <taxon>Pseudomonadota</taxon>
        <taxon>Alphaproteobacteria</taxon>
        <taxon>Rhodobacterales</taxon>
        <taxon>Paracoccaceae</taxon>
        <taxon>Limimaricola</taxon>
    </lineage>
</organism>
<reference evidence="2 5" key="2">
    <citation type="submission" date="2018-03" db="EMBL/GenBank/DDBJ databases">
        <title>Genomic Encyclopedia of Archaeal and Bacterial Type Strains, Phase II (KMG-II): from individual species to whole genera.</title>
        <authorList>
            <person name="Goeker M."/>
        </authorList>
    </citation>
    <scope>NUCLEOTIDE SEQUENCE [LARGE SCALE GENOMIC DNA]</scope>
    <source>
        <strain evidence="2 5">DSM 29956</strain>
    </source>
</reference>
<reference evidence="3 4" key="1">
    <citation type="submission" date="2017-03" db="EMBL/GenBank/DDBJ databases">
        <authorList>
            <person name="Afonso C.L."/>
            <person name="Miller P.J."/>
            <person name="Scott M.A."/>
            <person name="Spackman E."/>
            <person name="Goraichik I."/>
            <person name="Dimitrov K.M."/>
            <person name="Suarez D.L."/>
            <person name="Swayne D.E."/>
        </authorList>
    </citation>
    <scope>NUCLEOTIDE SEQUENCE [LARGE SCALE GENOMIC DNA]</scope>
    <source>
        <strain evidence="3 4">CECT 8367</strain>
    </source>
</reference>
<dbReference type="RefSeq" id="WP_085894635.1">
    <property type="nucleotide sequence ID" value="NZ_FWFY01000001.1"/>
</dbReference>
<dbReference type="PANTHER" id="PTHR36930">
    <property type="entry name" value="METAL-SULFUR CLUSTER BIOSYNTHESIS PROTEINS YUAD-RELATED"/>
    <property type="match status" value="1"/>
</dbReference>
<evidence type="ECO:0000259" key="1">
    <source>
        <dbReference type="PROSITE" id="PS51340"/>
    </source>
</evidence>
<dbReference type="SUPFAM" id="SSF50800">
    <property type="entry name" value="PK beta-barrel domain-like"/>
    <property type="match status" value="1"/>
</dbReference>
<dbReference type="Gene3D" id="2.40.33.20">
    <property type="entry name" value="PK beta-barrel domain-like"/>
    <property type="match status" value="1"/>
</dbReference>
<accession>A0A1X6YCQ5</accession>
<dbReference type="AlphaFoldDB" id="A0A1X6YCQ5"/>
<dbReference type="GO" id="GO:0003824">
    <property type="term" value="F:catalytic activity"/>
    <property type="evidence" value="ECO:0007669"/>
    <property type="project" value="InterPro"/>
</dbReference>
<dbReference type="GO" id="GO:0030170">
    <property type="term" value="F:pyridoxal phosphate binding"/>
    <property type="evidence" value="ECO:0007669"/>
    <property type="project" value="InterPro"/>
</dbReference>
<dbReference type="Pfam" id="PF03473">
    <property type="entry name" value="MOSC"/>
    <property type="match status" value="1"/>
</dbReference>
<dbReference type="PANTHER" id="PTHR36930:SF1">
    <property type="entry name" value="MOSC DOMAIN-CONTAINING PROTEIN"/>
    <property type="match status" value="1"/>
</dbReference>